<comment type="caution">
    <text evidence="1">The sequence shown here is derived from an EMBL/GenBank/DDBJ whole genome shotgun (WGS) entry which is preliminary data.</text>
</comment>
<gene>
    <name evidence="1" type="ORF">A6A04_21160</name>
</gene>
<dbReference type="OrthoDB" id="414967at2"/>
<name>A0A178M4W7_9PROT</name>
<dbReference type="Proteomes" id="UP000078428">
    <property type="component" value="Unassembled WGS sequence"/>
</dbReference>
<proteinExistence type="predicted"/>
<organism evidence="1 2">
    <name type="scientific">Paramagnetospirillum marisnigri</name>
    <dbReference type="NCBI Taxonomy" id="1285242"/>
    <lineage>
        <taxon>Bacteria</taxon>
        <taxon>Pseudomonadati</taxon>
        <taxon>Pseudomonadota</taxon>
        <taxon>Alphaproteobacteria</taxon>
        <taxon>Rhodospirillales</taxon>
        <taxon>Magnetospirillaceae</taxon>
        <taxon>Paramagnetospirillum</taxon>
    </lineage>
</organism>
<evidence type="ECO:0000313" key="2">
    <source>
        <dbReference type="Proteomes" id="UP000078428"/>
    </source>
</evidence>
<dbReference type="AlphaFoldDB" id="A0A178M4W7"/>
<sequence length="76" mass="8930">MRIAPVNTVEHVGQLRRSDQLAKDLKEWLRRREQTVSWPVATKGSPFRGLQAFGEIHAEVFFGRRRVVKRALAWWC</sequence>
<evidence type="ECO:0000313" key="1">
    <source>
        <dbReference type="EMBL" id="OAN43799.1"/>
    </source>
</evidence>
<dbReference type="RefSeq" id="WP_068495897.1">
    <property type="nucleotide sequence ID" value="NZ_LWQT01000123.1"/>
</dbReference>
<protein>
    <submittedName>
        <fullName evidence="1">Uncharacterized protein</fullName>
    </submittedName>
</protein>
<accession>A0A178M4W7</accession>
<dbReference type="EMBL" id="LWQT01000123">
    <property type="protein sequence ID" value="OAN43799.1"/>
    <property type="molecule type" value="Genomic_DNA"/>
</dbReference>
<reference evidence="1 2" key="1">
    <citation type="submission" date="2016-04" db="EMBL/GenBank/DDBJ databases">
        <title>Draft genome sequence of freshwater magnetotactic bacteria Magnetospirillum marisnigri SP-1 and Magnetospirillum moscoviense BB-1.</title>
        <authorList>
            <person name="Koziaeva V."/>
            <person name="Dziuba M.V."/>
            <person name="Ivanov T.M."/>
            <person name="Kuznetsov B."/>
            <person name="Grouzdev D.S."/>
        </authorList>
    </citation>
    <scope>NUCLEOTIDE SEQUENCE [LARGE SCALE GENOMIC DNA]</scope>
    <source>
        <strain evidence="1 2">SP-1</strain>
    </source>
</reference>
<keyword evidence="2" id="KW-1185">Reference proteome</keyword>